<name>A0A3N9TJJ7_9VIBR</name>
<dbReference type="InterPro" id="IPR010864">
    <property type="entry name" value="D-lyxose_isomer"/>
</dbReference>
<evidence type="ECO:0000313" key="10">
    <source>
        <dbReference type="Proteomes" id="UP000281112"/>
    </source>
</evidence>
<dbReference type="GO" id="GO:0047828">
    <property type="term" value="F:D-lyxose ketol-isomerase activity"/>
    <property type="evidence" value="ECO:0007669"/>
    <property type="project" value="UniProtKB-EC"/>
</dbReference>
<dbReference type="EMBL" id="RJVQ01000003">
    <property type="protein sequence ID" value="RQW63735.1"/>
    <property type="molecule type" value="Genomic_DNA"/>
</dbReference>
<keyword evidence="3" id="KW-0464">Manganese</keyword>
<sequence length="172" mass="19551">MYRDRINALISESGIFLSEKEVLELEMSDFGLNDFTRVGLTVHTYLNTERCCAKELVLLPHQTCPEHRHPNKVTGLGKEETFRCRYGTVSVFISGKQTESPSVTPPDVGSNYYTVFKEVVLKQGEQLTLQPETKHWFQAHEGGAVVSEFSTHSDDMSDIFTDPNINRFSFIQ</sequence>
<keyword evidence="5" id="KW-0119">Carbohydrate metabolism</keyword>
<comment type="similarity">
    <text evidence="7">Belongs to the D-lyxose ketol-isomerase family.</text>
</comment>
<dbReference type="Proteomes" id="UP000281112">
    <property type="component" value="Unassembled WGS sequence"/>
</dbReference>
<dbReference type="SUPFAM" id="SSF51182">
    <property type="entry name" value="RmlC-like cupins"/>
    <property type="match status" value="1"/>
</dbReference>
<dbReference type="EC" id="5.3.1.15" evidence="8"/>
<dbReference type="GO" id="GO:0046872">
    <property type="term" value="F:metal ion binding"/>
    <property type="evidence" value="ECO:0007669"/>
    <property type="project" value="UniProtKB-KW"/>
</dbReference>
<dbReference type="Pfam" id="PF07385">
    <property type="entry name" value="Lyx_isomer"/>
    <property type="match status" value="1"/>
</dbReference>
<gene>
    <name evidence="9" type="ORF">EES38_10365</name>
</gene>
<evidence type="ECO:0000256" key="3">
    <source>
        <dbReference type="ARBA" id="ARBA00023211"/>
    </source>
</evidence>
<keyword evidence="2" id="KW-0479">Metal-binding</keyword>
<proteinExistence type="inferred from homology"/>
<keyword evidence="10" id="KW-1185">Reference proteome</keyword>
<reference evidence="9 10" key="1">
    <citation type="submission" date="2018-11" db="EMBL/GenBank/DDBJ databases">
        <title>Vibrio LJC006 sp. nov., isolated from seawater during the bloom of the enteromorpha.</title>
        <authorList>
            <person name="Liang J."/>
        </authorList>
    </citation>
    <scope>NUCLEOTIDE SEQUENCE [LARGE SCALE GENOMIC DNA]</scope>
    <source>
        <strain evidence="9 10">LJC006</strain>
    </source>
</reference>
<dbReference type="AlphaFoldDB" id="A0A3N9TJJ7"/>
<dbReference type="OrthoDB" id="9781654at2"/>
<evidence type="ECO:0000256" key="2">
    <source>
        <dbReference type="ARBA" id="ARBA00022723"/>
    </source>
</evidence>
<dbReference type="Gene3D" id="2.60.120.10">
    <property type="entry name" value="Jelly Rolls"/>
    <property type="match status" value="1"/>
</dbReference>
<evidence type="ECO:0000256" key="6">
    <source>
        <dbReference type="ARBA" id="ARBA00044907"/>
    </source>
</evidence>
<evidence type="ECO:0000256" key="8">
    <source>
        <dbReference type="ARBA" id="ARBA00044972"/>
    </source>
</evidence>
<evidence type="ECO:0000256" key="5">
    <source>
        <dbReference type="ARBA" id="ARBA00023277"/>
    </source>
</evidence>
<accession>A0A3N9TJJ7</accession>
<evidence type="ECO:0000256" key="1">
    <source>
        <dbReference type="ARBA" id="ARBA00001936"/>
    </source>
</evidence>
<evidence type="ECO:0000313" key="9">
    <source>
        <dbReference type="EMBL" id="RQW63735.1"/>
    </source>
</evidence>
<comment type="catalytic activity">
    <reaction evidence="6">
        <text>D-lyxose = D-xylulose</text>
        <dbReference type="Rhea" id="RHEA:14201"/>
        <dbReference type="ChEBI" id="CHEBI:16789"/>
        <dbReference type="ChEBI" id="CHEBI:17140"/>
        <dbReference type="EC" id="5.3.1.15"/>
    </reaction>
</comment>
<dbReference type="CDD" id="cd20308">
    <property type="entry name" value="cupin_YdaE"/>
    <property type="match status" value="1"/>
</dbReference>
<dbReference type="InterPro" id="IPR014710">
    <property type="entry name" value="RmlC-like_jellyroll"/>
</dbReference>
<evidence type="ECO:0000256" key="7">
    <source>
        <dbReference type="ARBA" id="ARBA00044951"/>
    </source>
</evidence>
<comment type="caution">
    <text evidence="9">The sequence shown here is derived from an EMBL/GenBank/DDBJ whole genome shotgun (WGS) entry which is preliminary data.</text>
</comment>
<comment type="cofactor">
    <cofactor evidence="1">
        <name>Mn(2+)</name>
        <dbReference type="ChEBI" id="CHEBI:29035"/>
    </cofactor>
</comment>
<protein>
    <recommendedName>
        <fullName evidence="8">D-lyxose ketol-isomerase</fullName>
        <ecNumber evidence="8">5.3.1.15</ecNumber>
    </recommendedName>
</protein>
<evidence type="ECO:0000256" key="4">
    <source>
        <dbReference type="ARBA" id="ARBA00023235"/>
    </source>
</evidence>
<organism evidence="9 10">
    <name type="scientific">Vibrio viridaestus</name>
    <dbReference type="NCBI Taxonomy" id="2487322"/>
    <lineage>
        <taxon>Bacteria</taxon>
        <taxon>Pseudomonadati</taxon>
        <taxon>Pseudomonadota</taxon>
        <taxon>Gammaproteobacteria</taxon>
        <taxon>Vibrionales</taxon>
        <taxon>Vibrionaceae</taxon>
        <taxon>Vibrio</taxon>
    </lineage>
</organism>
<dbReference type="InterPro" id="IPR011051">
    <property type="entry name" value="RmlC_Cupin_sf"/>
</dbReference>
<keyword evidence="4 9" id="KW-0413">Isomerase</keyword>